<feature type="region of interest" description="Disordered" evidence="7">
    <location>
        <begin position="102"/>
        <end position="121"/>
    </location>
</feature>
<reference evidence="9 10" key="1">
    <citation type="journal article" date="2024" name="Plant J.">
        <title>Genome sequences and population genomics reveal climatic adaptation and genomic divergence between two closely related sweetgum species.</title>
        <authorList>
            <person name="Xu W.Q."/>
            <person name="Ren C.Q."/>
            <person name="Zhang X.Y."/>
            <person name="Comes H.P."/>
            <person name="Liu X.H."/>
            <person name="Li Y.G."/>
            <person name="Kettle C.J."/>
            <person name="Jalonen R."/>
            <person name="Gaisberger H."/>
            <person name="Ma Y.Z."/>
            <person name="Qiu Y.X."/>
        </authorList>
    </citation>
    <scope>NUCLEOTIDE SEQUENCE [LARGE SCALE GENOMIC DNA]</scope>
    <source>
        <strain evidence="9">Hangzhou</strain>
    </source>
</reference>
<evidence type="ECO:0000256" key="5">
    <source>
        <dbReference type="ARBA" id="ARBA00023242"/>
    </source>
</evidence>
<dbReference type="PANTHER" id="PTHR12585">
    <property type="entry name" value="SCC1 / RAD21 FAMILY MEMBER"/>
    <property type="match status" value="1"/>
</dbReference>
<dbReference type="FunFam" id="1.10.10.580:FF:000002">
    <property type="entry name" value="Sister chromatid cohesion 1 protein 4"/>
    <property type="match status" value="1"/>
</dbReference>
<accession>A0AAP0X9L7</accession>
<dbReference type="GO" id="GO:0008278">
    <property type="term" value="C:cohesin complex"/>
    <property type="evidence" value="ECO:0007669"/>
    <property type="project" value="InterPro"/>
</dbReference>
<sequence length="299" mass="33937">MGKELILLKLQNFTMMVSWLLGLNLEQGVRKPKVMIKLKMYVQIVMHLLTVQFLPLQPFLHETGGCNNLVFVSDDQVNEETTKNELGVVNKDEGLDAEFGYDDKDPTTDRMCSEEPKPDCSNSAELDVDMKNASFNDGENAFLNDVEKPGFQEADPQGFMDAETASLDRAAVEDHGDLENVIIVHDTEFLNVDDDEVAEEDDDSMPSAEETRILDNSGWSSRTRAVAKYLQTLFDKEAERGKRVIPMDNLLTGKTRKEASRMFFETLVLKTRDYVHVEQVNPFDNINIKPRAKLMKSDF</sequence>
<evidence type="ECO:0000256" key="4">
    <source>
        <dbReference type="ARBA" id="ARBA00022829"/>
    </source>
</evidence>
<feature type="compositionally biased region" description="Basic and acidic residues" evidence="7">
    <location>
        <begin position="102"/>
        <end position="118"/>
    </location>
</feature>
<dbReference type="SUPFAM" id="SSF46785">
    <property type="entry name" value="Winged helix' DNA-binding domain"/>
    <property type="match status" value="1"/>
</dbReference>
<keyword evidence="3" id="KW-0132">Cell division</keyword>
<keyword evidence="5" id="KW-0539">Nucleus</keyword>
<dbReference type="GO" id="GO:1990414">
    <property type="term" value="P:replication-born double-strand break repair via sister chromatid exchange"/>
    <property type="evidence" value="ECO:0007669"/>
    <property type="project" value="TreeGrafter"/>
</dbReference>
<dbReference type="PANTHER" id="PTHR12585:SF69">
    <property type="entry name" value="FI11703P"/>
    <property type="match status" value="1"/>
</dbReference>
<evidence type="ECO:0000256" key="1">
    <source>
        <dbReference type="ARBA" id="ARBA00004123"/>
    </source>
</evidence>
<dbReference type="InterPro" id="IPR036390">
    <property type="entry name" value="WH_DNA-bd_sf"/>
</dbReference>
<organism evidence="9 10">
    <name type="scientific">Liquidambar formosana</name>
    <name type="common">Formosan gum</name>
    <dbReference type="NCBI Taxonomy" id="63359"/>
    <lineage>
        <taxon>Eukaryota</taxon>
        <taxon>Viridiplantae</taxon>
        <taxon>Streptophyta</taxon>
        <taxon>Embryophyta</taxon>
        <taxon>Tracheophyta</taxon>
        <taxon>Spermatophyta</taxon>
        <taxon>Magnoliopsida</taxon>
        <taxon>eudicotyledons</taxon>
        <taxon>Gunneridae</taxon>
        <taxon>Pentapetalae</taxon>
        <taxon>Saxifragales</taxon>
        <taxon>Altingiaceae</taxon>
        <taxon>Liquidambar</taxon>
    </lineage>
</organism>
<proteinExistence type="inferred from homology"/>
<keyword evidence="3" id="KW-0131">Cell cycle</keyword>
<dbReference type="InterPro" id="IPR006909">
    <property type="entry name" value="Rad21/Rec8_C_eu"/>
</dbReference>
<keyword evidence="3" id="KW-0498">Mitosis</keyword>
<evidence type="ECO:0000313" key="9">
    <source>
        <dbReference type="EMBL" id="KAK9292133.1"/>
    </source>
</evidence>
<evidence type="ECO:0000256" key="2">
    <source>
        <dbReference type="ARBA" id="ARBA00009870"/>
    </source>
</evidence>
<evidence type="ECO:0000256" key="3">
    <source>
        <dbReference type="ARBA" id="ARBA00022776"/>
    </source>
</evidence>
<dbReference type="EMBL" id="JBBPBK010000001">
    <property type="protein sequence ID" value="KAK9292133.1"/>
    <property type="molecule type" value="Genomic_DNA"/>
</dbReference>
<dbReference type="Proteomes" id="UP001415857">
    <property type="component" value="Unassembled WGS sequence"/>
</dbReference>
<keyword evidence="10" id="KW-1185">Reference proteome</keyword>
<comment type="similarity">
    <text evidence="2">Belongs to the rad21 family.</text>
</comment>
<dbReference type="Gene3D" id="1.10.10.580">
    <property type="entry name" value="Structural maintenance of chromosome 1. Chain E"/>
    <property type="match status" value="1"/>
</dbReference>
<evidence type="ECO:0000259" key="8">
    <source>
        <dbReference type="Pfam" id="PF04824"/>
    </source>
</evidence>
<dbReference type="GO" id="GO:0003682">
    <property type="term" value="F:chromatin binding"/>
    <property type="evidence" value="ECO:0007669"/>
    <property type="project" value="TreeGrafter"/>
</dbReference>
<dbReference type="GO" id="GO:0007062">
    <property type="term" value="P:sister chromatid cohesion"/>
    <property type="evidence" value="ECO:0007669"/>
    <property type="project" value="InterPro"/>
</dbReference>
<feature type="domain" description="Rad21/Rec8-like protein C-terminal eukaryotic" evidence="8">
    <location>
        <begin position="246"/>
        <end position="293"/>
    </location>
</feature>
<keyword evidence="4" id="KW-0159">Chromosome partition</keyword>
<dbReference type="InterPro" id="IPR039781">
    <property type="entry name" value="Rad21/Rec8-like"/>
</dbReference>
<evidence type="ECO:0000256" key="6">
    <source>
        <dbReference type="ARBA" id="ARBA00064543"/>
    </source>
</evidence>
<comment type="caution">
    <text evidence="9">The sequence shown here is derived from an EMBL/GenBank/DDBJ whole genome shotgun (WGS) entry which is preliminary data.</text>
</comment>
<name>A0AAP0X9L7_LIQFO</name>
<dbReference type="GO" id="GO:0005634">
    <property type="term" value="C:nucleus"/>
    <property type="evidence" value="ECO:0007669"/>
    <property type="project" value="UniProtKB-SubCell"/>
</dbReference>
<dbReference type="GO" id="GO:0007059">
    <property type="term" value="P:chromosome segregation"/>
    <property type="evidence" value="ECO:0007669"/>
    <property type="project" value="UniProtKB-KW"/>
</dbReference>
<dbReference type="Pfam" id="PF04824">
    <property type="entry name" value="Rad21_Rec8"/>
    <property type="match status" value="1"/>
</dbReference>
<evidence type="ECO:0000256" key="7">
    <source>
        <dbReference type="SAM" id="MobiDB-lite"/>
    </source>
</evidence>
<dbReference type="AlphaFoldDB" id="A0AAP0X9L7"/>
<protein>
    <recommendedName>
        <fullName evidence="8">Rad21/Rec8-like protein C-terminal eukaryotic domain-containing protein</fullName>
    </recommendedName>
</protein>
<dbReference type="InterPro" id="IPR023093">
    <property type="entry name" value="ScpA-like_C"/>
</dbReference>
<evidence type="ECO:0000313" key="10">
    <source>
        <dbReference type="Proteomes" id="UP001415857"/>
    </source>
</evidence>
<gene>
    <name evidence="9" type="ORF">L1049_020091</name>
</gene>
<comment type="subunit">
    <text evidence="6">Component of the cohesin complex.</text>
</comment>
<comment type="subcellular location">
    <subcellularLocation>
        <location evidence="1">Nucleus</location>
    </subcellularLocation>
</comment>